<evidence type="ECO:0000256" key="2">
    <source>
        <dbReference type="ARBA" id="ARBA00004948"/>
    </source>
</evidence>
<dbReference type="GO" id="GO:0009229">
    <property type="term" value="P:thiamine diphosphate biosynthetic process"/>
    <property type="evidence" value="ECO:0007669"/>
    <property type="project" value="UniProtKB-UniRule"/>
</dbReference>
<dbReference type="InterPro" id="IPR003720">
    <property type="entry name" value="tRNA_STrfase"/>
</dbReference>
<evidence type="ECO:0000256" key="17">
    <source>
        <dbReference type="ARBA" id="ARBA00077849"/>
    </source>
</evidence>
<dbReference type="OrthoDB" id="9773948at2"/>
<evidence type="ECO:0000259" key="20">
    <source>
        <dbReference type="PROSITE" id="PS51165"/>
    </source>
</evidence>
<keyword evidence="3 19" id="KW-0963">Cytoplasm</keyword>
<comment type="function">
    <text evidence="12 19">Catalyzes the ATP-dependent transfer of a sulfur to tRNA to produce 4-thiouridine in position 8 of tRNAs, which functions as a near-UV photosensor. Also catalyzes the transfer of sulfur to the sulfur carrier protein ThiS, forming ThiS-thiocarboxylate. This is a step in the synthesis of thiazole, in the thiamine biosynthesis pathway. The sulfur is donated as persulfide by IscS.</text>
</comment>
<gene>
    <name evidence="19" type="primary">thiI</name>
    <name evidence="21" type="ORF">HLI_17815</name>
</gene>
<evidence type="ECO:0000256" key="1">
    <source>
        <dbReference type="ARBA" id="ARBA00004496"/>
    </source>
</evidence>
<keyword evidence="7 19" id="KW-0067">ATP-binding</keyword>
<dbReference type="InterPro" id="IPR004114">
    <property type="entry name" value="THUMP_dom"/>
</dbReference>
<evidence type="ECO:0000256" key="16">
    <source>
        <dbReference type="ARBA" id="ARBA00075337"/>
    </source>
</evidence>
<evidence type="ECO:0000256" key="14">
    <source>
        <dbReference type="ARBA" id="ARBA00066827"/>
    </source>
</evidence>
<feature type="domain" description="THUMP" evidence="20">
    <location>
        <begin position="60"/>
        <end position="164"/>
    </location>
</feature>
<evidence type="ECO:0000256" key="6">
    <source>
        <dbReference type="ARBA" id="ARBA00022741"/>
    </source>
</evidence>
<dbReference type="NCBIfam" id="TIGR00342">
    <property type="entry name" value="tRNA uracil 4-sulfurtransferase ThiI"/>
    <property type="match status" value="1"/>
</dbReference>
<evidence type="ECO:0000256" key="19">
    <source>
        <dbReference type="HAMAP-Rule" id="MF_00021"/>
    </source>
</evidence>
<dbReference type="KEGG" id="hli:HLI_17815"/>
<reference evidence="21 22" key="1">
    <citation type="submission" date="2018-01" db="EMBL/GenBank/DDBJ databases">
        <title>The whole genome sequencing and assembly of Halobacillus litoralis ERB031 strain.</title>
        <authorList>
            <person name="Lee S.-J."/>
            <person name="Park M.-K."/>
            <person name="Kim J.-Y."/>
            <person name="Lee Y.-J."/>
            <person name="Yi H."/>
            <person name="Bahn Y.-S."/>
            <person name="Kim J.F."/>
            <person name="Lee D.-W."/>
        </authorList>
    </citation>
    <scope>NUCLEOTIDE SEQUENCE [LARGE SCALE GENOMIC DNA]</scope>
    <source>
        <strain evidence="21 22">ERB 031</strain>
    </source>
</reference>
<dbReference type="Proteomes" id="UP000287756">
    <property type="component" value="Chromosome"/>
</dbReference>
<dbReference type="Pfam" id="PF02568">
    <property type="entry name" value="ThiI"/>
    <property type="match status" value="1"/>
</dbReference>
<keyword evidence="5 19" id="KW-0808">Transferase</keyword>
<evidence type="ECO:0000256" key="11">
    <source>
        <dbReference type="ARBA" id="ARBA00052330"/>
    </source>
</evidence>
<dbReference type="InterPro" id="IPR020536">
    <property type="entry name" value="ThiI_AANH"/>
</dbReference>
<evidence type="ECO:0000256" key="13">
    <source>
        <dbReference type="ARBA" id="ARBA00061472"/>
    </source>
</evidence>
<dbReference type="GO" id="GO:0002937">
    <property type="term" value="P:tRNA 4-thiouridine biosynthesis"/>
    <property type="evidence" value="ECO:0007669"/>
    <property type="project" value="TreeGrafter"/>
</dbReference>
<dbReference type="Pfam" id="PF02926">
    <property type="entry name" value="THUMP"/>
    <property type="match status" value="1"/>
</dbReference>
<protein>
    <recommendedName>
        <fullName evidence="15 19">Probable tRNA sulfurtransferase</fullName>
        <ecNumber evidence="14 19">2.8.1.4</ecNumber>
    </recommendedName>
    <alternativeName>
        <fullName evidence="16 19">Sulfur carrier protein ThiS sulfurtransferase</fullName>
    </alternativeName>
    <alternativeName>
        <fullName evidence="17 19">Thiamine biosynthesis protein ThiI</fullName>
    </alternativeName>
    <alternativeName>
        <fullName evidence="18 19">tRNA 4-thiouridine synthase</fullName>
    </alternativeName>
</protein>
<dbReference type="PANTHER" id="PTHR43209:SF1">
    <property type="entry name" value="TRNA SULFURTRANSFERASE"/>
    <property type="match status" value="1"/>
</dbReference>
<feature type="binding site" evidence="19">
    <location>
        <begin position="207"/>
        <end position="208"/>
    </location>
    <ligand>
        <name>ATP</name>
        <dbReference type="ChEBI" id="CHEBI:30616"/>
    </ligand>
</feature>
<keyword evidence="6 19" id="KW-0547">Nucleotide-binding</keyword>
<evidence type="ECO:0000256" key="7">
    <source>
        <dbReference type="ARBA" id="ARBA00022840"/>
    </source>
</evidence>
<sequence>MNFDRIMIRYGEMALKGKNKKAFEQKLQSNIARMLRKHPETTIQKTQGRMFVHLNGEDPHEVMQKCQNVFGIHSLSFTVKVEKEEEQMKEAVLLAFNEANDAKSFKISSKRTDKTFPIPSQEMNPILGGHILRNTENVKVDVHNPDVEIKVEVRHEGTYVTAQDYPGGGGLPVGTTGKSLLMLSGGIDSPVSGYLTMKRGVEIDAVHFHSPPYTSERAKQKVIDLAQELAKYGSKINIHVIPFTGIQQKIHREMPEGYSMTIMRRMMMRISEKVASKENILSLTTGESLGQVASQTMESMNTINEVTNYPIVRPLVSMDKLEIIDIARKIGTYDISIRPFEDCCTVFVPKAPKTKPNREKANYYESNADFTQDIEDALEESYVIEVTADHVKTNQQKDDEFSDLL</sequence>
<dbReference type="GO" id="GO:0004810">
    <property type="term" value="F:CCA tRNA nucleotidyltransferase activity"/>
    <property type="evidence" value="ECO:0007669"/>
    <property type="project" value="InterPro"/>
</dbReference>
<comment type="catalytic activity">
    <reaction evidence="11 19">
        <text>[ThiS sulfur-carrier protein]-C-terminal Gly-Gly-AMP + S-sulfanyl-L-cysteinyl-[cysteine desulfurase] + AH2 = [ThiS sulfur-carrier protein]-C-terminal-Gly-aminoethanethioate + L-cysteinyl-[cysteine desulfurase] + A + AMP + 2 H(+)</text>
        <dbReference type="Rhea" id="RHEA:43340"/>
        <dbReference type="Rhea" id="RHEA-COMP:12157"/>
        <dbReference type="Rhea" id="RHEA-COMP:12158"/>
        <dbReference type="Rhea" id="RHEA-COMP:12910"/>
        <dbReference type="Rhea" id="RHEA-COMP:19908"/>
        <dbReference type="ChEBI" id="CHEBI:13193"/>
        <dbReference type="ChEBI" id="CHEBI:15378"/>
        <dbReference type="ChEBI" id="CHEBI:17499"/>
        <dbReference type="ChEBI" id="CHEBI:29950"/>
        <dbReference type="ChEBI" id="CHEBI:61963"/>
        <dbReference type="ChEBI" id="CHEBI:90618"/>
        <dbReference type="ChEBI" id="CHEBI:232372"/>
        <dbReference type="ChEBI" id="CHEBI:456215"/>
    </reaction>
</comment>
<dbReference type="GO" id="GO:0140741">
    <property type="term" value="F:tRNA-uracil-4 sulfurtransferase activity"/>
    <property type="evidence" value="ECO:0007669"/>
    <property type="project" value="UniProtKB-EC"/>
</dbReference>
<dbReference type="InterPro" id="IPR054173">
    <property type="entry name" value="ThiI_fer"/>
</dbReference>
<dbReference type="SUPFAM" id="SSF143437">
    <property type="entry name" value="THUMP domain-like"/>
    <property type="match status" value="1"/>
</dbReference>
<comment type="similarity">
    <text evidence="13 19">Belongs to the ThiI family.</text>
</comment>
<dbReference type="UniPathway" id="UPA00060"/>
<dbReference type="AlphaFoldDB" id="A0A410MGS5"/>
<dbReference type="InterPro" id="IPR049961">
    <property type="entry name" value="ThiI_N"/>
</dbReference>
<proteinExistence type="inferred from homology"/>
<comment type="pathway">
    <text evidence="2 19">Cofactor biosynthesis; thiamine diphosphate biosynthesis.</text>
</comment>
<dbReference type="SMART" id="SM00981">
    <property type="entry name" value="THUMP"/>
    <property type="match status" value="1"/>
</dbReference>
<evidence type="ECO:0000256" key="18">
    <source>
        <dbReference type="ARBA" id="ARBA00080570"/>
    </source>
</evidence>
<feature type="binding site" evidence="19">
    <location>
        <position position="264"/>
    </location>
    <ligand>
        <name>ATP</name>
        <dbReference type="ChEBI" id="CHEBI:30616"/>
    </ligand>
</feature>
<evidence type="ECO:0000256" key="10">
    <source>
        <dbReference type="ARBA" id="ARBA00050570"/>
    </source>
</evidence>
<dbReference type="PROSITE" id="PS51165">
    <property type="entry name" value="THUMP"/>
    <property type="match status" value="1"/>
</dbReference>
<dbReference type="CDD" id="cd01712">
    <property type="entry name" value="PPase_ThiI"/>
    <property type="match status" value="1"/>
</dbReference>
<dbReference type="InterPro" id="IPR014729">
    <property type="entry name" value="Rossmann-like_a/b/a_fold"/>
</dbReference>
<dbReference type="GO" id="GO:0005829">
    <property type="term" value="C:cytosol"/>
    <property type="evidence" value="ECO:0007669"/>
    <property type="project" value="TreeGrafter"/>
</dbReference>
<dbReference type="CDD" id="cd11716">
    <property type="entry name" value="THUMP_ThiI"/>
    <property type="match status" value="1"/>
</dbReference>
<feature type="binding site" evidence="19">
    <location>
        <position position="286"/>
    </location>
    <ligand>
        <name>ATP</name>
        <dbReference type="ChEBI" id="CHEBI:30616"/>
    </ligand>
</feature>
<evidence type="ECO:0000256" key="8">
    <source>
        <dbReference type="ARBA" id="ARBA00022884"/>
    </source>
</evidence>
<dbReference type="Pfam" id="PF22025">
    <property type="entry name" value="ThiI_fer"/>
    <property type="match status" value="1"/>
</dbReference>
<dbReference type="InterPro" id="IPR050102">
    <property type="entry name" value="tRNA_sulfurtransferase_ThiI"/>
</dbReference>
<keyword evidence="8 19" id="KW-0694">RNA-binding</keyword>
<evidence type="ECO:0000256" key="4">
    <source>
        <dbReference type="ARBA" id="ARBA00022555"/>
    </source>
</evidence>
<evidence type="ECO:0000256" key="3">
    <source>
        <dbReference type="ARBA" id="ARBA00022490"/>
    </source>
</evidence>
<accession>A0A410MGS5</accession>
<dbReference type="Gene3D" id="3.30.2130.30">
    <property type="match status" value="1"/>
</dbReference>
<organism evidence="21 22">
    <name type="scientific">Halobacillus litoralis</name>
    <dbReference type="NCBI Taxonomy" id="45668"/>
    <lineage>
        <taxon>Bacteria</taxon>
        <taxon>Bacillati</taxon>
        <taxon>Bacillota</taxon>
        <taxon>Bacilli</taxon>
        <taxon>Bacillales</taxon>
        <taxon>Bacillaceae</taxon>
        <taxon>Halobacillus</taxon>
    </lineage>
</organism>
<dbReference type="PANTHER" id="PTHR43209">
    <property type="entry name" value="TRNA SULFURTRANSFERASE"/>
    <property type="match status" value="1"/>
</dbReference>
<keyword evidence="9 19" id="KW-0784">Thiamine biosynthesis</keyword>
<comment type="catalytic activity">
    <reaction evidence="10 19">
        <text>[ThiI sulfur-carrier protein]-S-sulfanyl-L-cysteine + a uridine in tRNA + 2 reduced [2Fe-2S]-[ferredoxin] + ATP + H(+) = [ThiI sulfur-carrier protein]-L-cysteine + a 4-thiouridine in tRNA + 2 oxidized [2Fe-2S]-[ferredoxin] + AMP + diphosphate</text>
        <dbReference type="Rhea" id="RHEA:24176"/>
        <dbReference type="Rhea" id="RHEA-COMP:10000"/>
        <dbReference type="Rhea" id="RHEA-COMP:10001"/>
        <dbReference type="Rhea" id="RHEA-COMP:13337"/>
        <dbReference type="Rhea" id="RHEA-COMP:13338"/>
        <dbReference type="Rhea" id="RHEA-COMP:13339"/>
        <dbReference type="Rhea" id="RHEA-COMP:13340"/>
        <dbReference type="ChEBI" id="CHEBI:15378"/>
        <dbReference type="ChEBI" id="CHEBI:29950"/>
        <dbReference type="ChEBI" id="CHEBI:30616"/>
        <dbReference type="ChEBI" id="CHEBI:33019"/>
        <dbReference type="ChEBI" id="CHEBI:33737"/>
        <dbReference type="ChEBI" id="CHEBI:33738"/>
        <dbReference type="ChEBI" id="CHEBI:61963"/>
        <dbReference type="ChEBI" id="CHEBI:65315"/>
        <dbReference type="ChEBI" id="CHEBI:136798"/>
        <dbReference type="ChEBI" id="CHEBI:456215"/>
        <dbReference type="EC" id="2.8.1.4"/>
    </reaction>
</comment>
<dbReference type="EC" id="2.8.1.4" evidence="14 19"/>
<name>A0A410MGS5_9BACI</name>
<evidence type="ECO:0000256" key="9">
    <source>
        <dbReference type="ARBA" id="ARBA00022977"/>
    </source>
</evidence>
<dbReference type="GO" id="GO:0052837">
    <property type="term" value="P:thiazole biosynthetic process"/>
    <property type="evidence" value="ECO:0007669"/>
    <property type="project" value="TreeGrafter"/>
</dbReference>
<dbReference type="InterPro" id="IPR049962">
    <property type="entry name" value="THUMP_ThiI"/>
</dbReference>
<dbReference type="FunFam" id="3.40.50.620:FF:000053">
    <property type="entry name" value="Probable tRNA sulfurtransferase"/>
    <property type="match status" value="1"/>
</dbReference>
<dbReference type="EMBL" id="CP026118">
    <property type="protein sequence ID" value="QAS53932.1"/>
    <property type="molecule type" value="Genomic_DNA"/>
</dbReference>
<dbReference type="RefSeq" id="WP_128526204.1">
    <property type="nucleotide sequence ID" value="NZ_CP026118.1"/>
</dbReference>
<evidence type="ECO:0000256" key="12">
    <source>
        <dbReference type="ARBA" id="ARBA00058382"/>
    </source>
</evidence>
<evidence type="ECO:0000256" key="5">
    <source>
        <dbReference type="ARBA" id="ARBA00022679"/>
    </source>
</evidence>
<keyword evidence="4 19" id="KW-0820">tRNA-binding</keyword>
<dbReference type="Gene3D" id="3.40.50.620">
    <property type="entry name" value="HUPs"/>
    <property type="match status" value="1"/>
</dbReference>
<dbReference type="GO" id="GO:0000049">
    <property type="term" value="F:tRNA binding"/>
    <property type="evidence" value="ECO:0007669"/>
    <property type="project" value="UniProtKB-UniRule"/>
</dbReference>
<comment type="subcellular location">
    <subcellularLocation>
        <location evidence="1 19">Cytoplasm</location>
    </subcellularLocation>
</comment>
<evidence type="ECO:0000313" key="21">
    <source>
        <dbReference type="EMBL" id="QAS53932.1"/>
    </source>
</evidence>
<dbReference type="GO" id="GO:0009228">
    <property type="term" value="P:thiamine biosynthetic process"/>
    <property type="evidence" value="ECO:0007669"/>
    <property type="project" value="UniProtKB-KW"/>
</dbReference>
<evidence type="ECO:0000313" key="22">
    <source>
        <dbReference type="Proteomes" id="UP000287756"/>
    </source>
</evidence>
<feature type="binding site" evidence="19">
    <location>
        <begin position="182"/>
        <end position="183"/>
    </location>
    <ligand>
        <name>ATP</name>
        <dbReference type="ChEBI" id="CHEBI:30616"/>
    </ligand>
</feature>
<feature type="binding site" evidence="19">
    <location>
        <position position="295"/>
    </location>
    <ligand>
        <name>ATP</name>
        <dbReference type="ChEBI" id="CHEBI:30616"/>
    </ligand>
</feature>
<evidence type="ECO:0000256" key="15">
    <source>
        <dbReference type="ARBA" id="ARBA00071867"/>
    </source>
</evidence>
<dbReference type="GO" id="GO:0005524">
    <property type="term" value="F:ATP binding"/>
    <property type="evidence" value="ECO:0007669"/>
    <property type="project" value="UniProtKB-UniRule"/>
</dbReference>
<dbReference type="SUPFAM" id="SSF52402">
    <property type="entry name" value="Adenine nucleotide alpha hydrolases-like"/>
    <property type="match status" value="1"/>
</dbReference>
<dbReference type="HAMAP" id="MF_00021">
    <property type="entry name" value="ThiI"/>
    <property type="match status" value="1"/>
</dbReference>